<feature type="signal peptide" evidence="1">
    <location>
        <begin position="1"/>
        <end position="20"/>
    </location>
</feature>
<keyword evidence="1" id="KW-0732">Signal</keyword>
<evidence type="ECO:0000313" key="2">
    <source>
        <dbReference type="EMBL" id="KXU88584.1"/>
    </source>
</evidence>
<evidence type="ECO:0000313" key="3">
    <source>
        <dbReference type="Proteomes" id="UP000075613"/>
    </source>
</evidence>
<organism evidence="2 3">
    <name type="scientific">Paraburkholderia monticola</name>
    <dbReference type="NCBI Taxonomy" id="1399968"/>
    <lineage>
        <taxon>Bacteria</taxon>
        <taxon>Pseudomonadati</taxon>
        <taxon>Pseudomonadota</taxon>
        <taxon>Betaproteobacteria</taxon>
        <taxon>Burkholderiales</taxon>
        <taxon>Burkholderiaceae</taxon>
        <taxon>Paraburkholderia</taxon>
    </lineage>
</organism>
<evidence type="ECO:0008006" key="4">
    <source>
        <dbReference type="Google" id="ProtNLM"/>
    </source>
</evidence>
<evidence type="ECO:0000256" key="1">
    <source>
        <dbReference type="SAM" id="SignalP"/>
    </source>
</evidence>
<dbReference type="RefSeq" id="WP_062127911.1">
    <property type="nucleotide sequence ID" value="NZ_LRBG01000008.1"/>
</dbReference>
<accession>A0A149PUE0</accession>
<comment type="caution">
    <text evidence="2">The sequence shown here is derived from an EMBL/GenBank/DDBJ whole genome shotgun (WGS) entry which is preliminary data.</text>
</comment>
<dbReference type="OrthoDB" id="9113307at2"/>
<gene>
    <name evidence="2" type="ORF">CI15_11855</name>
</gene>
<reference evidence="2 3" key="1">
    <citation type="journal article" date="2015" name="Int. J. Syst. Evol. Microbiol.">
        <title>Burkholderia monticola sp. nov., isolated from mountain soil.</title>
        <authorList>
            <person name="Baek I."/>
            <person name="Seo B."/>
            <person name="Lee I."/>
            <person name="Yi H."/>
            <person name="Chun J."/>
        </authorList>
    </citation>
    <scope>NUCLEOTIDE SEQUENCE [LARGE SCALE GENOMIC DNA]</scope>
    <source>
        <strain evidence="2 3">JC2948</strain>
    </source>
</reference>
<proteinExistence type="predicted"/>
<feature type="chain" id="PRO_5007551619" description="Cell wall anchor protein" evidence="1">
    <location>
        <begin position="21"/>
        <end position="463"/>
    </location>
</feature>
<keyword evidence="3" id="KW-1185">Reference proteome</keyword>
<sequence>MKRTLIAAAVLVAASGSVLAAPQKAYLFNTTVVGEMVGVEGLVGLFGCVHVSSTANAVINNNQSVNVNATLDPQAQTYTTGTVTTTINNSRTSARGGGTAFALTTQNHTSSTSGSQGYEASGGYVYGSQSGSVSSGGYETSQQAAGIAGGFSHTSQNSGGHVSAGGSIGGSLSYQDHNTFSHGNDSFHASGGLHAGYRESSYSNASGVAGGFEASEASGQHRTWGFNASEGSGYAMVGEQSSGYSSSRSSSTNSYGAAWGLDESMSTSNVTTHGSMTQHIDNEAAGTLNATTGASAASNVSGNLGINIAEGIDNAQSNDVSLASVDVGNVFGNAQDFNVQSSGGSATIHNFNLNASVGNGSLSGVTGNVGVNVASGIGNAQDNALAGAVTTTSPGKAMTTAMDATDDNSQSATMVVHGQFQGTASLGANTLAGASGNIGVNIAGGAGNLQHNGLAIAALNSGK</sequence>
<dbReference type="STRING" id="1399968.CI15_11855"/>
<dbReference type="AlphaFoldDB" id="A0A149PUE0"/>
<dbReference type="EMBL" id="LRBG01000008">
    <property type="protein sequence ID" value="KXU88584.1"/>
    <property type="molecule type" value="Genomic_DNA"/>
</dbReference>
<dbReference type="Proteomes" id="UP000075613">
    <property type="component" value="Unassembled WGS sequence"/>
</dbReference>
<protein>
    <recommendedName>
        <fullName evidence="4">Cell wall anchor protein</fullName>
    </recommendedName>
</protein>
<name>A0A149PUE0_9BURK</name>